<dbReference type="AlphaFoldDB" id="A0A235B833"/>
<feature type="transmembrane region" description="Helical" evidence="1">
    <location>
        <begin position="116"/>
        <end position="141"/>
    </location>
</feature>
<name>A0A235B833_9BACL</name>
<dbReference type="PANTHER" id="PTHR46795">
    <property type="entry name" value="ABC TRANSPORTER PERMEASE-RELATED-RELATED"/>
    <property type="match status" value="1"/>
</dbReference>
<proteinExistence type="predicted"/>
<protein>
    <recommendedName>
        <fullName evidence="4">ABC transporter permease</fullName>
    </recommendedName>
</protein>
<keyword evidence="3" id="KW-1185">Reference proteome</keyword>
<keyword evidence="1" id="KW-0812">Transmembrane</keyword>
<organism evidence="2 3">
    <name type="scientific">Paludifilum halophilum</name>
    <dbReference type="NCBI Taxonomy" id="1642702"/>
    <lineage>
        <taxon>Bacteria</taxon>
        <taxon>Bacillati</taxon>
        <taxon>Bacillota</taxon>
        <taxon>Bacilli</taxon>
        <taxon>Bacillales</taxon>
        <taxon>Thermoactinomycetaceae</taxon>
        <taxon>Paludifilum</taxon>
    </lineage>
</organism>
<evidence type="ECO:0008006" key="4">
    <source>
        <dbReference type="Google" id="ProtNLM"/>
    </source>
</evidence>
<keyword evidence="1" id="KW-1133">Transmembrane helix</keyword>
<keyword evidence="1" id="KW-0472">Membrane</keyword>
<feature type="transmembrane region" description="Helical" evidence="1">
    <location>
        <begin position="177"/>
        <end position="197"/>
    </location>
</feature>
<feature type="transmembrane region" description="Helical" evidence="1">
    <location>
        <begin position="209"/>
        <end position="226"/>
    </location>
</feature>
<dbReference type="Proteomes" id="UP000215459">
    <property type="component" value="Unassembled WGS sequence"/>
</dbReference>
<comment type="caution">
    <text evidence="2">The sequence shown here is derived from an EMBL/GenBank/DDBJ whole genome shotgun (WGS) entry which is preliminary data.</text>
</comment>
<sequence length="232" mass="26781">MFVFPYEGYNGILPENPFRLRVGGESVTVPIEERKNIRVFNEHSLTAQVVVVHDERFREWYDTYGERAGTVIRGWVLPDWRESGPAVKQMRRELKGGDEQAMPDTPVEGMTTLHRIFTPILFISLLIGALLFLAAGSMLYFQVFAELSRDRKQFFVLKNLGITSREWERLVTWRIRILFFIPLLIAFFLALALLSMVEGISGVSMKGHLPVVFTGYTLLYAAYYRMTKQAYI</sequence>
<evidence type="ECO:0000256" key="1">
    <source>
        <dbReference type="SAM" id="Phobius"/>
    </source>
</evidence>
<evidence type="ECO:0000313" key="3">
    <source>
        <dbReference type="Proteomes" id="UP000215459"/>
    </source>
</evidence>
<dbReference type="PANTHER" id="PTHR46795:SF1">
    <property type="entry name" value="ABC TRANSPORTER PERMEASE PROTEIN"/>
    <property type="match status" value="1"/>
</dbReference>
<dbReference type="EMBL" id="NOWF01000003">
    <property type="protein sequence ID" value="OYD08473.1"/>
    <property type="molecule type" value="Genomic_DNA"/>
</dbReference>
<evidence type="ECO:0000313" key="2">
    <source>
        <dbReference type="EMBL" id="OYD08473.1"/>
    </source>
</evidence>
<dbReference type="InterPro" id="IPR052536">
    <property type="entry name" value="ABC-4_Integral_Memb_Prot"/>
</dbReference>
<reference evidence="2 3" key="1">
    <citation type="submission" date="2017-07" db="EMBL/GenBank/DDBJ databases">
        <title>The genome sequence of Paludifilum halophilum highlights mechanisms for microbial adaptation to high salt environemnts.</title>
        <authorList>
            <person name="Belbahri L."/>
        </authorList>
    </citation>
    <scope>NUCLEOTIDE SEQUENCE [LARGE SCALE GENOMIC DNA]</scope>
    <source>
        <strain evidence="2 3">DSM 102817</strain>
    </source>
</reference>
<gene>
    <name evidence="2" type="ORF">CHM34_06490</name>
</gene>
<accession>A0A235B833</accession>